<gene>
    <name evidence="2" type="ORF">ISU10_16755</name>
</gene>
<evidence type="ECO:0000313" key="3">
    <source>
        <dbReference type="Proteomes" id="UP000660668"/>
    </source>
</evidence>
<feature type="compositionally biased region" description="Polar residues" evidence="1">
    <location>
        <begin position="300"/>
        <end position="311"/>
    </location>
</feature>
<feature type="region of interest" description="Disordered" evidence="1">
    <location>
        <begin position="285"/>
        <end position="326"/>
    </location>
</feature>
<evidence type="ECO:0000256" key="1">
    <source>
        <dbReference type="SAM" id="MobiDB-lite"/>
    </source>
</evidence>
<dbReference type="EMBL" id="JADKPO010000025">
    <property type="protein sequence ID" value="MBF4769421.1"/>
    <property type="molecule type" value="Genomic_DNA"/>
</dbReference>
<name>A0A930YI71_9ACTN</name>
<comment type="caution">
    <text evidence="2">The sequence shown here is derived from an EMBL/GenBank/DDBJ whole genome shotgun (WGS) entry which is preliminary data.</text>
</comment>
<reference evidence="2" key="1">
    <citation type="submission" date="2020-11" db="EMBL/GenBank/DDBJ databases">
        <title>Nocardioides cynanchi sp. nov., isolated from soil of rhizosphere of Cynanchum wilfordii.</title>
        <authorList>
            <person name="Lee J.-S."/>
            <person name="Suh M.K."/>
            <person name="Kim J.-S."/>
        </authorList>
    </citation>
    <scope>NUCLEOTIDE SEQUENCE</scope>
    <source>
        <strain evidence="2">KCTC 19276</strain>
    </source>
</reference>
<accession>A0A930YI71</accession>
<dbReference type="RefSeq" id="WP_194697571.1">
    <property type="nucleotide sequence ID" value="NZ_JADKPO010000025.1"/>
</dbReference>
<protein>
    <submittedName>
        <fullName evidence="2">Uncharacterized protein</fullName>
    </submittedName>
</protein>
<organism evidence="2 3">
    <name type="scientific">Nocardioides agariphilus</name>
    <dbReference type="NCBI Taxonomy" id="433664"/>
    <lineage>
        <taxon>Bacteria</taxon>
        <taxon>Bacillati</taxon>
        <taxon>Actinomycetota</taxon>
        <taxon>Actinomycetes</taxon>
        <taxon>Propionibacteriales</taxon>
        <taxon>Nocardioidaceae</taxon>
        <taxon>Nocardioides</taxon>
    </lineage>
</organism>
<dbReference type="AlphaFoldDB" id="A0A930YI71"/>
<dbReference type="Proteomes" id="UP000660668">
    <property type="component" value="Unassembled WGS sequence"/>
</dbReference>
<sequence length="326" mass="34478">MQSTWLLAQPTPGQVRAGDPLADADFHHAMAARAPGLAILLGERLARSRGAGGRTVAGAWADSGADVTVIADADPRHRSGTRLLVDGAVAVEQWARDIRALGATGACWHADLDSPTDQAPLTATVAGAITRAGLAPMLWVTGPGSSVHDTDGIRAIGDLLDRAAADGADLGRLRVCLRVDPSAREWGGRLGSLVTGLSAAIPHAVAQVVVVVPRDRLHLAQSDAYELEHAMAHESAAWPLTHCAGDLALRQVGGWWREPGLARRAGNRFETIVGQLARPTGPVYVHRHESPAAPGETGDQPRTGSPRTFDTSLFRGRSLYRHRSTR</sequence>
<keyword evidence="3" id="KW-1185">Reference proteome</keyword>
<proteinExistence type="predicted"/>
<evidence type="ECO:0000313" key="2">
    <source>
        <dbReference type="EMBL" id="MBF4769421.1"/>
    </source>
</evidence>